<dbReference type="PROSITE" id="PS50850">
    <property type="entry name" value="MFS"/>
    <property type="match status" value="1"/>
</dbReference>
<accession>A0A8J7W4N1</accession>
<dbReference type="GO" id="GO:0022857">
    <property type="term" value="F:transmembrane transporter activity"/>
    <property type="evidence" value="ECO:0007669"/>
    <property type="project" value="InterPro"/>
</dbReference>
<dbReference type="PANTHER" id="PTHR42718:SF9">
    <property type="entry name" value="MAJOR FACILITATOR SUPERFAMILY MULTIDRUG TRANSPORTER MFSC"/>
    <property type="match status" value="1"/>
</dbReference>
<dbReference type="Gene3D" id="1.20.1720.10">
    <property type="entry name" value="Multidrug resistance protein D"/>
    <property type="match status" value="1"/>
</dbReference>
<keyword evidence="4 6" id="KW-1133">Transmembrane helix</keyword>
<dbReference type="GO" id="GO:0005886">
    <property type="term" value="C:plasma membrane"/>
    <property type="evidence" value="ECO:0007669"/>
    <property type="project" value="UniProtKB-SubCell"/>
</dbReference>
<proteinExistence type="predicted"/>
<feature type="transmembrane region" description="Helical" evidence="6">
    <location>
        <begin position="359"/>
        <end position="378"/>
    </location>
</feature>
<dbReference type="SUPFAM" id="SSF103473">
    <property type="entry name" value="MFS general substrate transporter"/>
    <property type="match status" value="1"/>
</dbReference>
<feature type="transmembrane region" description="Helical" evidence="6">
    <location>
        <begin position="277"/>
        <end position="298"/>
    </location>
</feature>
<evidence type="ECO:0000256" key="2">
    <source>
        <dbReference type="ARBA" id="ARBA00022448"/>
    </source>
</evidence>
<reference evidence="8" key="1">
    <citation type="submission" date="2021-04" db="EMBL/GenBank/DDBJ databases">
        <title>Sinoanaerobacter chloroacetimidivorans sp. nov., an obligate anaerobic bacterium isolated from anaerobic sludge.</title>
        <authorList>
            <person name="Bao Y."/>
        </authorList>
    </citation>
    <scope>NUCLEOTIDE SEQUENCE</scope>
    <source>
        <strain evidence="8">BAD-6</strain>
    </source>
</reference>
<keyword evidence="3 6" id="KW-0812">Transmembrane</keyword>
<feature type="transmembrane region" description="Helical" evidence="6">
    <location>
        <begin position="49"/>
        <end position="72"/>
    </location>
</feature>
<keyword evidence="2" id="KW-0813">Transport</keyword>
<dbReference type="InterPro" id="IPR020846">
    <property type="entry name" value="MFS_dom"/>
</dbReference>
<dbReference type="Pfam" id="PF07690">
    <property type="entry name" value="MFS_1"/>
    <property type="match status" value="1"/>
</dbReference>
<dbReference type="Proteomes" id="UP000675664">
    <property type="component" value="Unassembled WGS sequence"/>
</dbReference>
<feature type="transmembrane region" description="Helical" evidence="6">
    <location>
        <begin position="399"/>
        <end position="420"/>
    </location>
</feature>
<comment type="caution">
    <text evidence="8">The sequence shown here is derived from an EMBL/GenBank/DDBJ whole genome shotgun (WGS) entry which is preliminary data.</text>
</comment>
<evidence type="ECO:0000256" key="6">
    <source>
        <dbReference type="SAM" id="Phobius"/>
    </source>
</evidence>
<feature type="transmembrane region" description="Helical" evidence="6">
    <location>
        <begin position="204"/>
        <end position="223"/>
    </location>
</feature>
<sequence length="471" mass="50541">MEQGSTNTNRTAPKQLATISVVIITAFITTFTGSALNLSIPAIGHEYHASATFIGWIVTGYILASAVLSVPFGRIADLTGRKRILVTGIFIFTLCSVASAFAWSIAALLCFRVLQGIGAAMIFSTNTAVLISAFPPDKRGKVLGYSIAATYIGLSAGPVAGGFLNHYFGWRSIFIVTAAVSFIVFFIAAKKLPAVKVSKNGQTLDILGITLYVAMITSIMYGLSSFSTAGYAKFLILIGIVLFILFVRHELKTNCPIVEVSLFAHNIGYSFSNLAALMNYGATFAVGYLLSIYLQVVMGFESQISGLILISQPIVMAVLSPYAGRLSDRVSPFKLASFGMALCSLGLFSFIFISENYPLILIIVNLAVVGVGFAFFSSPNTNAVMACVEKHDYGVASSILATMRSMGHSLSMAVVTFIVANQMGNVTLSEAEPEMLIRTMHTSFIVFTCVCAVGIFISLKRKQKPNTDTEK</sequence>
<evidence type="ECO:0000259" key="7">
    <source>
        <dbReference type="PROSITE" id="PS50850"/>
    </source>
</evidence>
<feature type="transmembrane region" description="Helical" evidence="6">
    <location>
        <begin position="229"/>
        <end position="247"/>
    </location>
</feature>
<comment type="subcellular location">
    <subcellularLocation>
        <location evidence="1">Cell membrane</location>
        <topology evidence="1">Multi-pass membrane protein</topology>
    </subcellularLocation>
</comment>
<protein>
    <submittedName>
        <fullName evidence="8">MFS transporter</fullName>
    </submittedName>
</protein>
<dbReference type="InterPro" id="IPR036259">
    <property type="entry name" value="MFS_trans_sf"/>
</dbReference>
<dbReference type="AlphaFoldDB" id="A0A8J7W4N1"/>
<name>A0A8J7W4N1_9FIRM</name>
<gene>
    <name evidence="8" type="ORF">KCX82_13395</name>
</gene>
<evidence type="ECO:0000313" key="9">
    <source>
        <dbReference type="Proteomes" id="UP000675664"/>
    </source>
</evidence>
<keyword evidence="9" id="KW-1185">Reference proteome</keyword>
<feature type="transmembrane region" description="Helical" evidence="6">
    <location>
        <begin position="142"/>
        <end position="164"/>
    </location>
</feature>
<keyword evidence="5 6" id="KW-0472">Membrane</keyword>
<feature type="transmembrane region" description="Helical" evidence="6">
    <location>
        <begin position="21"/>
        <end position="43"/>
    </location>
</feature>
<dbReference type="Gene3D" id="1.20.1250.20">
    <property type="entry name" value="MFS general substrate transporter like domains"/>
    <property type="match status" value="1"/>
</dbReference>
<feature type="transmembrane region" description="Helical" evidence="6">
    <location>
        <begin position="440"/>
        <end position="459"/>
    </location>
</feature>
<evidence type="ECO:0000256" key="1">
    <source>
        <dbReference type="ARBA" id="ARBA00004651"/>
    </source>
</evidence>
<feature type="transmembrane region" description="Helical" evidence="6">
    <location>
        <begin position="335"/>
        <end position="353"/>
    </location>
</feature>
<feature type="transmembrane region" description="Helical" evidence="6">
    <location>
        <begin position="84"/>
        <end position="107"/>
    </location>
</feature>
<dbReference type="PRINTS" id="PR01036">
    <property type="entry name" value="TCRTETB"/>
</dbReference>
<evidence type="ECO:0000313" key="8">
    <source>
        <dbReference type="EMBL" id="MBR0598880.1"/>
    </source>
</evidence>
<feature type="transmembrane region" description="Helical" evidence="6">
    <location>
        <begin position="304"/>
        <end position="323"/>
    </location>
</feature>
<dbReference type="InterPro" id="IPR011701">
    <property type="entry name" value="MFS"/>
</dbReference>
<feature type="transmembrane region" description="Helical" evidence="6">
    <location>
        <begin position="170"/>
        <end position="192"/>
    </location>
</feature>
<evidence type="ECO:0000256" key="3">
    <source>
        <dbReference type="ARBA" id="ARBA00022692"/>
    </source>
</evidence>
<feature type="domain" description="Major facilitator superfamily (MFS) profile" evidence="7">
    <location>
        <begin position="18"/>
        <end position="466"/>
    </location>
</feature>
<feature type="transmembrane region" description="Helical" evidence="6">
    <location>
        <begin position="113"/>
        <end position="135"/>
    </location>
</feature>
<evidence type="ECO:0000256" key="5">
    <source>
        <dbReference type="ARBA" id="ARBA00023136"/>
    </source>
</evidence>
<dbReference type="PANTHER" id="PTHR42718">
    <property type="entry name" value="MAJOR FACILITATOR SUPERFAMILY MULTIDRUG TRANSPORTER MFSC"/>
    <property type="match status" value="1"/>
</dbReference>
<evidence type="ECO:0000256" key="4">
    <source>
        <dbReference type="ARBA" id="ARBA00022989"/>
    </source>
</evidence>
<dbReference type="EMBL" id="JAGSND010000009">
    <property type="protein sequence ID" value="MBR0598880.1"/>
    <property type="molecule type" value="Genomic_DNA"/>
</dbReference>
<reference evidence="8" key="2">
    <citation type="submission" date="2021-04" db="EMBL/GenBank/DDBJ databases">
        <authorList>
            <person name="Liu J."/>
        </authorList>
    </citation>
    <scope>NUCLEOTIDE SEQUENCE</scope>
    <source>
        <strain evidence="8">BAD-6</strain>
    </source>
</reference>
<dbReference type="RefSeq" id="WP_227019007.1">
    <property type="nucleotide sequence ID" value="NZ_JAGSND010000009.1"/>
</dbReference>
<dbReference type="CDD" id="cd17321">
    <property type="entry name" value="MFS_MMR_MDR_like"/>
    <property type="match status" value="1"/>
</dbReference>
<organism evidence="8 9">
    <name type="scientific">Sinanaerobacter chloroacetimidivorans</name>
    <dbReference type="NCBI Taxonomy" id="2818044"/>
    <lineage>
        <taxon>Bacteria</taxon>
        <taxon>Bacillati</taxon>
        <taxon>Bacillota</taxon>
        <taxon>Clostridia</taxon>
        <taxon>Peptostreptococcales</taxon>
        <taxon>Anaerovoracaceae</taxon>
        <taxon>Sinanaerobacter</taxon>
    </lineage>
</organism>